<dbReference type="PANTHER" id="PTHR46825:SF9">
    <property type="entry name" value="BETA-LACTAMASE-RELATED DOMAIN-CONTAINING PROTEIN"/>
    <property type="match status" value="1"/>
</dbReference>
<sequence>MTNEAFEAYAEQLMHEHHVPGAFIGVERLQSSAYAEGFGFRNVAKAKPVTAHTVFGLASITKSFTCLAVLQLQEAGKLNVHDPVKRYLPEFYTKASDMSGVTIHHLMTHTSGLPPLDSHLAAKKRSFEQDPSIEDFPGVQMEITDQDPIDTYKELMAYIASLDIELLGVPGEAFSYSNDGYGLLGAIITRVSGQPYELYMKEHVLEPLGMHDSSFFIEDSFEDTMPYAKRGTGYDAQVYAAPVWWDAPPMRATGGLKASGADMLRYVNLFLNGGIVDGTRLLSEENIELMMTPHVEMEPGRWYGYGFMIRPDYYGAKLVEHGGSLKAISSLLALIPERGLGGVTLTNLAGVPASALLHGALNAEEGRAPEESHVVYPAGDEATAPLTDYEGEFASLEGMRLKAHLEEGELQLTYQNETFTAETAGVDGFLIEVRGETEYVRFVRDVNGDVSHVAFHYRQFPKKA</sequence>
<dbReference type="PANTHER" id="PTHR46825">
    <property type="entry name" value="D-ALANYL-D-ALANINE-CARBOXYPEPTIDASE/ENDOPEPTIDASE AMPH"/>
    <property type="match status" value="1"/>
</dbReference>
<dbReference type="OrthoDB" id="9803467at2"/>
<dbReference type="RefSeq" id="WP_106589469.1">
    <property type="nucleotide sequence ID" value="NZ_PYAV01000012.1"/>
</dbReference>
<organism evidence="2 3">
    <name type="scientific">Salsuginibacillus halophilus</name>
    <dbReference type="NCBI Taxonomy" id="517424"/>
    <lineage>
        <taxon>Bacteria</taxon>
        <taxon>Bacillati</taxon>
        <taxon>Bacillota</taxon>
        <taxon>Bacilli</taxon>
        <taxon>Bacillales</taxon>
        <taxon>Bacillaceae</taxon>
        <taxon>Salsuginibacillus</taxon>
    </lineage>
</organism>
<name>A0A2P8H9S0_9BACI</name>
<evidence type="ECO:0000259" key="1">
    <source>
        <dbReference type="Pfam" id="PF00144"/>
    </source>
</evidence>
<dbReference type="InterPro" id="IPR012338">
    <property type="entry name" value="Beta-lactam/transpept-like"/>
</dbReference>
<accession>A0A2P8H9S0</accession>
<dbReference type="Pfam" id="PF00144">
    <property type="entry name" value="Beta-lactamase"/>
    <property type="match status" value="1"/>
</dbReference>
<dbReference type="Proteomes" id="UP000242310">
    <property type="component" value="Unassembled WGS sequence"/>
</dbReference>
<proteinExistence type="predicted"/>
<gene>
    <name evidence="2" type="ORF">B0H94_11213</name>
</gene>
<dbReference type="SUPFAM" id="SSF56601">
    <property type="entry name" value="beta-lactamase/transpeptidase-like"/>
    <property type="match status" value="1"/>
</dbReference>
<protein>
    <submittedName>
        <fullName evidence="2">CubicO group peptidase (Beta-lactamase class C family)</fullName>
    </submittedName>
</protein>
<feature type="domain" description="Beta-lactamase-related" evidence="1">
    <location>
        <begin position="6"/>
        <end position="356"/>
    </location>
</feature>
<evidence type="ECO:0000313" key="2">
    <source>
        <dbReference type="EMBL" id="PSL42930.1"/>
    </source>
</evidence>
<dbReference type="Gene3D" id="3.40.710.10">
    <property type="entry name" value="DD-peptidase/beta-lactamase superfamily"/>
    <property type="match status" value="1"/>
</dbReference>
<comment type="caution">
    <text evidence="2">The sequence shown here is derived from an EMBL/GenBank/DDBJ whole genome shotgun (WGS) entry which is preliminary data.</text>
</comment>
<dbReference type="InterPro" id="IPR001466">
    <property type="entry name" value="Beta-lactam-related"/>
</dbReference>
<dbReference type="EMBL" id="PYAV01000012">
    <property type="protein sequence ID" value="PSL42930.1"/>
    <property type="molecule type" value="Genomic_DNA"/>
</dbReference>
<dbReference type="InterPro" id="IPR050491">
    <property type="entry name" value="AmpC-like"/>
</dbReference>
<keyword evidence="3" id="KW-1185">Reference proteome</keyword>
<reference evidence="2 3" key="1">
    <citation type="submission" date="2018-03" db="EMBL/GenBank/DDBJ databases">
        <title>Genomic Encyclopedia of Type Strains, Phase III (KMG-III): the genomes of soil and plant-associated and newly described type strains.</title>
        <authorList>
            <person name="Whitman W."/>
        </authorList>
    </citation>
    <scope>NUCLEOTIDE SEQUENCE [LARGE SCALE GENOMIC DNA]</scope>
    <source>
        <strain evidence="2 3">CGMCC 1.07653</strain>
    </source>
</reference>
<evidence type="ECO:0000313" key="3">
    <source>
        <dbReference type="Proteomes" id="UP000242310"/>
    </source>
</evidence>
<dbReference type="AlphaFoldDB" id="A0A2P8H9S0"/>